<evidence type="ECO:0000256" key="1">
    <source>
        <dbReference type="ARBA" id="ARBA00012452"/>
    </source>
</evidence>
<comment type="catalytic activity">
    <reaction evidence="3">
        <text>RX + glutathione = an S-substituted glutathione + a halide anion + H(+)</text>
        <dbReference type="Rhea" id="RHEA:16437"/>
        <dbReference type="ChEBI" id="CHEBI:15378"/>
        <dbReference type="ChEBI" id="CHEBI:16042"/>
        <dbReference type="ChEBI" id="CHEBI:17792"/>
        <dbReference type="ChEBI" id="CHEBI:57925"/>
        <dbReference type="ChEBI" id="CHEBI:90779"/>
        <dbReference type="EC" id="2.5.1.18"/>
    </reaction>
</comment>
<dbReference type="EC" id="2.5.1.18" evidence="1"/>
<evidence type="ECO:0000259" key="4">
    <source>
        <dbReference type="PROSITE" id="PS50404"/>
    </source>
</evidence>
<dbReference type="CDD" id="cd03039">
    <property type="entry name" value="GST_N_Sigma_like"/>
    <property type="match status" value="1"/>
</dbReference>
<feature type="domain" description="GST N-terminal" evidence="4">
    <location>
        <begin position="1"/>
        <end position="98"/>
    </location>
</feature>
<dbReference type="InterPro" id="IPR050213">
    <property type="entry name" value="GST_superfamily"/>
</dbReference>
<dbReference type="AlphaFoldDB" id="E5EPC1"/>
<keyword evidence="2 5" id="KW-0808">Transferase</keyword>
<dbReference type="SUPFAM" id="SSF52833">
    <property type="entry name" value="Thioredoxin-like"/>
    <property type="match status" value="1"/>
</dbReference>
<feature type="non-terminal residue" evidence="5">
    <location>
        <position position="1"/>
    </location>
</feature>
<evidence type="ECO:0000256" key="2">
    <source>
        <dbReference type="ARBA" id="ARBA00022679"/>
    </source>
</evidence>
<dbReference type="GO" id="GO:0006749">
    <property type="term" value="P:glutathione metabolic process"/>
    <property type="evidence" value="ECO:0007669"/>
    <property type="project" value="TreeGrafter"/>
</dbReference>
<dbReference type="PANTHER" id="PTHR11571:SF224">
    <property type="entry name" value="HEMATOPOIETIC PROSTAGLANDIN D SYNTHASE"/>
    <property type="match status" value="1"/>
</dbReference>
<proteinExistence type="evidence at transcript level"/>
<organism evidence="5">
    <name type="scientific">Brachionus ibericus</name>
    <dbReference type="NCBI Taxonomy" id="183141"/>
    <lineage>
        <taxon>Eukaryota</taxon>
        <taxon>Metazoa</taxon>
        <taxon>Spiralia</taxon>
        <taxon>Gnathifera</taxon>
        <taxon>Rotifera</taxon>
        <taxon>Eurotatoria</taxon>
        <taxon>Monogononta</taxon>
        <taxon>Pseudotrocha</taxon>
        <taxon>Ploima</taxon>
        <taxon>Brachionidae</taxon>
        <taxon>Brachionus</taxon>
    </lineage>
</organism>
<dbReference type="PANTHER" id="PTHR11571">
    <property type="entry name" value="GLUTATHIONE S-TRANSFERASE"/>
    <property type="match status" value="1"/>
</dbReference>
<feature type="non-terminal residue" evidence="5">
    <location>
        <position position="116"/>
    </location>
</feature>
<evidence type="ECO:0000256" key="3">
    <source>
        <dbReference type="ARBA" id="ARBA00047960"/>
    </source>
</evidence>
<accession>E5EPC1</accession>
<dbReference type="GO" id="GO:0004364">
    <property type="term" value="F:glutathione transferase activity"/>
    <property type="evidence" value="ECO:0007669"/>
    <property type="project" value="UniProtKB-EC"/>
</dbReference>
<dbReference type="Pfam" id="PF02798">
    <property type="entry name" value="GST_N"/>
    <property type="match status" value="1"/>
</dbReference>
<dbReference type="EMBL" id="HM002578">
    <property type="protein sequence ID" value="ADR79300.1"/>
    <property type="molecule type" value="mRNA"/>
</dbReference>
<dbReference type="PROSITE" id="PS50404">
    <property type="entry name" value="GST_NTER"/>
    <property type="match status" value="1"/>
</dbReference>
<dbReference type="InterPro" id="IPR004045">
    <property type="entry name" value="Glutathione_S-Trfase_N"/>
</dbReference>
<protein>
    <recommendedName>
        <fullName evidence="1">glutathione transferase</fullName>
        <ecNumber evidence="1">2.5.1.18</ecNumber>
    </recommendedName>
</protein>
<dbReference type="InterPro" id="IPR036249">
    <property type="entry name" value="Thioredoxin-like_sf"/>
</dbReference>
<sequence>YKLNYFDIRGRGEFIRFIFAASNQNFEDNRIKIEDWPTLKPTFPFQQLPTLDVRQGSETIVLAQSKAIGNNYSYHVFFNIKSTLNLARFLADRFGLNGENEIEKALIDMYGCQLGD</sequence>
<dbReference type="Gene3D" id="1.20.1050.130">
    <property type="match status" value="1"/>
</dbReference>
<reference evidence="5" key="1">
    <citation type="journal article" date="2011" name="Hydrobiologia">
        <title>Sequence analysis of genomic DNA (680 Mb) by GS-FLX-Titanium sequencer in the monogonont rotifer, Brachionus ibericus.</title>
        <authorList>
            <person name="Lee J.-S."/>
            <person name="Kim R.-O."/>
            <person name="Rhee J.-S."/>
            <person name="Han J."/>
            <person name="Hwang D.-S."/>
            <person name="Choi B.-S."/>
            <person name="Lee C.J."/>
            <person name="Yoon Y.-D."/>
            <person name="Lim J.-S."/>
            <person name="Lee Y.-M."/>
            <person name="Park G.S."/>
            <person name="Hagiwara A."/>
            <person name="Choi I.-Y."/>
        </authorList>
    </citation>
    <scope>NUCLEOTIDE SEQUENCE</scope>
</reference>
<name>E5EPC1_9BILA</name>
<evidence type="ECO:0000313" key="5">
    <source>
        <dbReference type="EMBL" id="ADR79300.1"/>
    </source>
</evidence>